<protein>
    <submittedName>
        <fullName evidence="2">Uncharacterized protein</fullName>
    </submittedName>
</protein>
<comment type="caution">
    <text evidence="2">The sequence shown here is derived from an EMBL/GenBank/DDBJ whole genome shotgun (WGS) entry which is preliminary data.</text>
</comment>
<evidence type="ECO:0000313" key="2">
    <source>
        <dbReference type="EMBL" id="TWU60630.1"/>
    </source>
</evidence>
<dbReference type="EMBL" id="SJPW01000001">
    <property type="protein sequence ID" value="TWU60630.1"/>
    <property type="molecule type" value="Genomic_DNA"/>
</dbReference>
<dbReference type="AlphaFoldDB" id="A0A5C6FIA3"/>
<accession>A0A5C6FIA3</accession>
<dbReference type="OrthoDB" id="570199at2"/>
<evidence type="ECO:0000313" key="3">
    <source>
        <dbReference type="Proteomes" id="UP000318288"/>
    </source>
</evidence>
<proteinExistence type="predicted"/>
<gene>
    <name evidence="2" type="ORF">Poly51_09090</name>
</gene>
<sequence>MPETVATEALRGTDKVPSSGGSDTLPALLGQEYGVDKPEHVWFLADDELVHFEGETYAIVKQWGRRTEKALKSLIETFKPTDISYEVEN</sequence>
<dbReference type="Proteomes" id="UP000318288">
    <property type="component" value="Unassembled WGS sequence"/>
</dbReference>
<name>A0A5C6FIA3_9BACT</name>
<reference evidence="2 3" key="1">
    <citation type="submission" date="2019-02" db="EMBL/GenBank/DDBJ databases">
        <title>Deep-cultivation of Planctomycetes and their phenomic and genomic characterization uncovers novel biology.</title>
        <authorList>
            <person name="Wiegand S."/>
            <person name="Jogler M."/>
            <person name="Boedeker C."/>
            <person name="Pinto D."/>
            <person name="Vollmers J."/>
            <person name="Rivas-Marin E."/>
            <person name="Kohn T."/>
            <person name="Peeters S.H."/>
            <person name="Heuer A."/>
            <person name="Rast P."/>
            <person name="Oberbeckmann S."/>
            <person name="Bunk B."/>
            <person name="Jeske O."/>
            <person name="Meyerdierks A."/>
            <person name="Storesund J.E."/>
            <person name="Kallscheuer N."/>
            <person name="Luecker S."/>
            <person name="Lage O.M."/>
            <person name="Pohl T."/>
            <person name="Merkel B.J."/>
            <person name="Hornburger P."/>
            <person name="Mueller R.-W."/>
            <person name="Bruemmer F."/>
            <person name="Labrenz M."/>
            <person name="Spormann A.M."/>
            <person name="Op Den Camp H."/>
            <person name="Overmann J."/>
            <person name="Amann R."/>
            <person name="Jetten M.S.M."/>
            <person name="Mascher T."/>
            <person name="Medema M.H."/>
            <person name="Devos D.P."/>
            <person name="Kaster A.-K."/>
            <person name="Ovreas L."/>
            <person name="Rohde M."/>
            <person name="Galperin M.Y."/>
            <person name="Jogler C."/>
        </authorList>
    </citation>
    <scope>NUCLEOTIDE SEQUENCE [LARGE SCALE GENOMIC DNA]</scope>
    <source>
        <strain evidence="2 3">Poly51</strain>
    </source>
</reference>
<organism evidence="2 3">
    <name type="scientific">Rubripirellula tenax</name>
    <dbReference type="NCBI Taxonomy" id="2528015"/>
    <lineage>
        <taxon>Bacteria</taxon>
        <taxon>Pseudomonadati</taxon>
        <taxon>Planctomycetota</taxon>
        <taxon>Planctomycetia</taxon>
        <taxon>Pirellulales</taxon>
        <taxon>Pirellulaceae</taxon>
        <taxon>Rubripirellula</taxon>
    </lineage>
</organism>
<keyword evidence="3" id="KW-1185">Reference proteome</keyword>
<evidence type="ECO:0000256" key="1">
    <source>
        <dbReference type="SAM" id="MobiDB-lite"/>
    </source>
</evidence>
<feature type="region of interest" description="Disordered" evidence="1">
    <location>
        <begin position="1"/>
        <end position="24"/>
    </location>
</feature>
<dbReference type="RefSeq" id="WP_146454578.1">
    <property type="nucleotide sequence ID" value="NZ_SJPW01000001.1"/>
</dbReference>